<reference evidence="1 2" key="1">
    <citation type="journal article" date="2018" name="Front. Plant Sci.">
        <title>Red Clover (Trifolium pratense) and Zigzag Clover (T. medium) - A Picture of Genomic Similarities and Differences.</title>
        <authorList>
            <person name="Dluhosova J."/>
            <person name="Istvanek J."/>
            <person name="Nedelnik J."/>
            <person name="Repkova J."/>
        </authorList>
    </citation>
    <scope>NUCLEOTIDE SEQUENCE [LARGE SCALE GENOMIC DNA]</scope>
    <source>
        <strain evidence="2">cv. 10/8</strain>
        <tissue evidence="1">Leaf</tissue>
    </source>
</reference>
<dbReference type="AlphaFoldDB" id="A0A392PLE7"/>
<comment type="caution">
    <text evidence="1">The sequence shown here is derived from an EMBL/GenBank/DDBJ whole genome shotgun (WGS) entry which is preliminary data.</text>
</comment>
<proteinExistence type="predicted"/>
<protein>
    <submittedName>
        <fullName evidence="1">Uncharacterized protein</fullName>
    </submittedName>
</protein>
<evidence type="ECO:0000313" key="1">
    <source>
        <dbReference type="EMBL" id="MCI12126.1"/>
    </source>
</evidence>
<evidence type="ECO:0000313" key="2">
    <source>
        <dbReference type="Proteomes" id="UP000265520"/>
    </source>
</evidence>
<accession>A0A392PLE7</accession>
<organism evidence="1 2">
    <name type="scientific">Trifolium medium</name>
    <dbReference type="NCBI Taxonomy" id="97028"/>
    <lineage>
        <taxon>Eukaryota</taxon>
        <taxon>Viridiplantae</taxon>
        <taxon>Streptophyta</taxon>
        <taxon>Embryophyta</taxon>
        <taxon>Tracheophyta</taxon>
        <taxon>Spermatophyta</taxon>
        <taxon>Magnoliopsida</taxon>
        <taxon>eudicotyledons</taxon>
        <taxon>Gunneridae</taxon>
        <taxon>Pentapetalae</taxon>
        <taxon>rosids</taxon>
        <taxon>fabids</taxon>
        <taxon>Fabales</taxon>
        <taxon>Fabaceae</taxon>
        <taxon>Papilionoideae</taxon>
        <taxon>50 kb inversion clade</taxon>
        <taxon>NPAAA clade</taxon>
        <taxon>Hologalegina</taxon>
        <taxon>IRL clade</taxon>
        <taxon>Trifolieae</taxon>
        <taxon>Trifolium</taxon>
    </lineage>
</organism>
<dbReference type="EMBL" id="LXQA010082841">
    <property type="protein sequence ID" value="MCI12126.1"/>
    <property type="molecule type" value="Genomic_DNA"/>
</dbReference>
<keyword evidence="2" id="KW-1185">Reference proteome</keyword>
<name>A0A392PLE7_9FABA</name>
<sequence length="61" mass="7193">MAEKGKQVIQEEFESQIEEEFRAQSEEEFEDYVAKVADLLKDHPRFELGSRSKDSVRFLVN</sequence>
<dbReference type="Proteomes" id="UP000265520">
    <property type="component" value="Unassembled WGS sequence"/>
</dbReference>